<proteinExistence type="predicted"/>
<accession>A0ABM1QWW0</accession>
<reference evidence="2" key="2">
    <citation type="submission" date="2025-08" db="UniProtKB">
        <authorList>
            <consortium name="RefSeq"/>
        </authorList>
    </citation>
    <scope>IDENTIFICATION</scope>
    <source>
        <tissue evidence="2">Leaf</tissue>
    </source>
</reference>
<dbReference type="RefSeq" id="XP_019091248.1">
    <property type="nucleotide sequence ID" value="XM_019235703.1"/>
</dbReference>
<protein>
    <submittedName>
        <fullName evidence="2">Uncharacterized protein LOC109128763</fullName>
    </submittedName>
</protein>
<evidence type="ECO:0000313" key="1">
    <source>
        <dbReference type="Proteomes" id="UP000694864"/>
    </source>
</evidence>
<organism evidence="1 2">
    <name type="scientific">Camelina sativa</name>
    <name type="common">False flax</name>
    <name type="synonym">Myagrum sativum</name>
    <dbReference type="NCBI Taxonomy" id="90675"/>
    <lineage>
        <taxon>Eukaryota</taxon>
        <taxon>Viridiplantae</taxon>
        <taxon>Streptophyta</taxon>
        <taxon>Embryophyta</taxon>
        <taxon>Tracheophyta</taxon>
        <taxon>Spermatophyta</taxon>
        <taxon>Magnoliopsida</taxon>
        <taxon>eudicotyledons</taxon>
        <taxon>Gunneridae</taxon>
        <taxon>Pentapetalae</taxon>
        <taxon>rosids</taxon>
        <taxon>malvids</taxon>
        <taxon>Brassicales</taxon>
        <taxon>Brassicaceae</taxon>
        <taxon>Camelineae</taxon>
        <taxon>Camelina</taxon>
    </lineage>
</organism>
<name>A0ABM1QWW0_CAMSA</name>
<dbReference type="Proteomes" id="UP000694864">
    <property type="component" value="Chromosome 14"/>
</dbReference>
<evidence type="ECO:0000313" key="2">
    <source>
        <dbReference type="RefSeq" id="XP_019091248.1"/>
    </source>
</evidence>
<reference evidence="1" key="1">
    <citation type="journal article" date="2014" name="Nat. Commun.">
        <title>The emerging biofuel crop Camelina sativa retains a highly undifferentiated hexaploid genome structure.</title>
        <authorList>
            <person name="Kagale S."/>
            <person name="Koh C."/>
            <person name="Nixon J."/>
            <person name="Bollina V."/>
            <person name="Clarke W.E."/>
            <person name="Tuteja R."/>
            <person name="Spillane C."/>
            <person name="Robinson S.J."/>
            <person name="Links M.G."/>
            <person name="Clarke C."/>
            <person name="Higgins E.E."/>
            <person name="Huebert T."/>
            <person name="Sharpe A.G."/>
            <person name="Parkin I.A."/>
        </authorList>
    </citation>
    <scope>NUCLEOTIDE SEQUENCE [LARGE SCALE GENOMIC DNA]</scope>
    <source>
        <strain evidence="1">cv. DH55</strain>
    </source>
</reference>
<sequence length="85" mass="9674">MATPADSEAVKSLNNSKGKKEFVFKNFSQRISDIDIQLYRSLDKMKAEPSFEEQENRVIKELLALEASNDDQDDAFMSVMGTRPQ</sequence>
<dbReference type="GeneID" id="109128763"/>
<keyword evidence="1" id="KW-1185">Reference proteome</keyword>
<gene>
    <name evidence="2" type="primary">LOC109128763</name>
</gene>